<dbReference type="Proteomes" id="UP001596328">
    <property type="component" value="Unassembled WGS sequence"/>
</dbReference>
<protein>
    <submittedName>
        <fullName evidence="1">HEAT repeat domain-containing protein</fullName>
    </submittedName>
</protein>
<dbReference type="EMBL" id="JBHSWU010000702">
    <property type="protein sequence ID" value="MFC6725780.1"/>
    <property type="molecule type" value="Genomic_DNA"/>
</dbReference>
<feature type="non-terminal residue" evidence="1">
    <location>
        <position position="73"/>
    </location>
</feature>
<dbReference type="PROSITE" id="PS50077">
    <property type="entry name" value="HEAT_REPEAT"/>
    <property type="match status" value="1"/>
</dbReference>
<keyword evidence="2" id="KW-1185">Reference proteome</keyword>
<name>A0ABD5S2C2_9EURY</name>
<dbReference type="InterPro" id="IPR016024">
    <property type="entry name" value="ARM-type_fold"/>
</dbReference>
<accession>A0ABD5S2C2</accession>
<dbReference type="InterPro" id="IPR021133">
    <property type="entry name" value="HEAT_type_2"/>
</dbReference>
<gene>
    <name evidence="1" type="ORF">ACFQE1_15675</name>
</gene>
<proteinExistence type="predicted"/>
<sequence length="73" mass="7916">MSLYQLAHDGDADELLTKLWESDSSAVRARAAELLGEIGTEEDAELIRGVVEAAREDDSEEVRAAAIDALDEL</sequence>
<dbReference type="SUPFAM" id="SSF48371">
    <property type="entry name" value="ARM repeat"/>
    <property type="match status" value="1"/>
</dbReference>
<evidence type="ECO:0000313" key="2">
    <source>
        <dbReference type="Proteomes" id="UP001596328"/>
    </source>
</evidence>
<dbReference type="InterPro" id="IPR011989">
    <property type="entry name" value="ARM-like"/>
</dbReference>
<reference evidence="1 2" key="1">
    <citation type="journal article" date="2019" name="Int. J. Syst. Evol. Microbiol.">
        <title>The Global Catalogue of Microorganisms (GCM) 10K type strain sequencing project: providing services to taxonomists for standard genome sequencing and annotation.</title>
        <authorList>
            <consortium name="The Broad Institute Genomics Platform"/>
            <consortium name="The Broad Institute Genome Sequencing Center for Infectious Disease"/>
            <person name="Wu L."/>
            <person name="Ma J."/>
        </authorList>
    </citation>
    <scope>NUCLEOTIDE SEQUENCE [LARGE SCALE GENOMIC DNA]</scope>
    <source>
        <strain evidence="1 2">NBRC 111368</strain>
    </source>
</reference>
<dbReference type="Pfam" id="PF13646">
    <property type="entry name" value="HEAT_2"/>
    <property type="match status" value="1"/>
</dbReference>
<dbReference type="Gene3D" id="1.25.10.10">
    <property type="entry name" value="Leucine-rich Repeat Variant"/>
    <property type="match status" value="1"/>
</dbReference>
<evidence type="ECO:0000313" key="1">
    <source>
        <dbReference type="EMBL" id="MFC6725780.1"/>
    </source>
</evidence>
<organism evidence="1 2">
    <name type="scientific">Halobium palmae</name>
    <dbReference type="NCBI Taxonomy" id="1776492"/>
    <lineage>
        <taxon>Archaea</taxon>
        <taxon>Methanobacteriati</taxon>
        <taxon>Methanobacteriota</taxon>
        <taxon>Stenosarchaea group</taxon>
        <taxon>Halobacteria</taxon>
        <taxon>Halobacteriales</taxon>
        <taxon>Haloferacaceae</taxon>
        <taxon>Halobium</taxon>
    </lineage>
</organism>
<dbReference type="AlphaFoldDB" id="A0ABD5S2C2"/>
<comment type="caution">
    <text evidence="1">The sequence shown here is derived from an EMBL/GenBank/DDBJ whole genome shotgun (WGS) entry which is preliminary data.</text>
</comment>